<accession>R7QS68</accession>
<gene>
    <name evidence="1" type="ORF">CHC_T00007549001</name>
</gene>
<name>R7QS68_CHOCR</name>
<dbReference type="GeneID" id="17318969"/>
<dbReference type="Proteomes" id="UP000012073">
    <property type="component" value="Unassembled WGS sequence"/>
</dbReference>
<reference evidence="2" key="1">
    <citation type="journal article" date="2013" name="Proc. Natl. Acad. Sci. U.S.A.">
        <title>Genome structure and metabolic features in the red seaweed Chondrus crispus shed light on evolution of the Archaeplastida.</title>
        <authorList>
            <person name="Collen J."/>
            <person name="Porcel B."/>
            <person name="Carre W."/>
            <person name="Ball S.G."/>
            <person name="Chaparro C."/>
            <person name="Tonon T."/>
            <person name="Barbeyron T."/>
            <person name="Michel G."/>
            <person name="Noel B."/>
            <person name="Valentin K."/>
            <person name="Elias M."/>
            <person name="Artiguenave F."/>
            <person name="Arun A."/>
            <person name="Aury J.M."/>
            <person name="Barbosa-Neto J.F."/>
            <person name="Bothwell J.H."/>
            <person name="Bouget F.Y."/>
            <person name="Brillet L."/>
            <person name="Cabello-Hurtado F."/>
            <person name="Capella-Gutierrez S."/>
            <person name="Charrier B."/>
            <person name="Cladiere L."/>
            <person name="Cock J.M."/>
            <person name="Coelho S.M."/>
            <person name="Colleoni C."/>
            <person name="Czjzek M."/>
            <person name="Da Silva C."/>
            <person name="Delage L."/>
            <person name="Denoeud F."/>
            <person name="Deschamps P."/>
            <person name="Dittami S.M."/>
            <person name="Gabaldon T."/>
            <person name="Gachon C.M."/>
            <person name="Groisillier A."/>
            <person name="Herve C."/>
            <person name="Jabbari K."/>
            <person name="Katinka M."/>
            <person name="Kloareg B."/>
            <person name="Kowalczyk N."/>
            <person name="Labadie K."/>
            <person name="Leblanc C."/>
            <person name="Lopez P.J."/>
            <person name="McLachlan D.H."/>
            <person name="Meslet-Cladiere L."/>
            <person name="Moustafa A."/>
            <person name="Nehr Z."/>
            <person name="Nyvall Collen P."/>
            <person name="Panaud O."/>
            <person name="Partensky F."/>
            <person name="Poulain J."/>
            <person name="Rensing S.A."/>
            <person name="Rousvoal S."/>
            <person name="Samson G."/>
            <person name="Symeonidi A."/>
            <person name="Weissenbach J."/>
            <person name="Zambounis A."/>
            <person name="Wincker P."/>
            <person name="Boyen C."/>
        </authorList>
    </citation>
    <scope>NUCLEOTIDE SEQUENCE [LARGE SCALE GENOMIC DNA]</scope>
    <source>
        <strain evidence="2">cv. Stackhouse</strain>
    </source>
</reference>
<organism evidence="1 2">
    <name type="scientific">Chondrus crispus</name>
    <name type="common">Carrageen Irish moss</name>
    <name type="synonym">Polymorpha crispa</name>
    <dbReference type="NCBI Taxonomy" id="2769"/>
    <lineage>
        <taxon>Eukaryota</taxon>
        <taxon>Rhodophyta</taxon>
        <taxon>Florideophyceae</taxon>
        <taxon>Rhodymeniophycidae</taxon>
        <taxon>Gigartinales</taxon>
        <taxon>Gigartinaceae</taxon>
        <taxon>Chondrus</taxon>
    </lineage>
</organism>
<dbReference type="AlphaFoldDB" id="R7QS68"/>
<keyword evidence="2" id="KW-1185">Reference proteome</keyword>
<dbReference type="RefSeq" id="XP_005711253.1">
    <property type="nucleotide sequence ID" value="XM_005711196.1"/>
</dbReference>
<proteinExistence type="predicted"/>
<dbReference type="EMBL" id="HG002285">
    <property type="protein sequence ID" value="CDF40959.1"/>
    <property type="molecule type" value="Genomic_DNA"/>
</dbReference>
<sequence length="138" mass="15416">MVASCRSMFGSLSSEGVFSSSTLPFISPKIECIPFSYQLPPLFAHAPPTLRSHSASFPYKEMKEEYIPPLSFFIQVFPPLYWNLWLGLPFSPISSTSVLLQYGSGSSLPSRNPPFLAKSHPQYLGFPFVHRARLSAKL</sequence>
<evidence type="ECO:0000313" key="1">
    <source>
        <dbReference type="EMBL" id="CDF40959.1"/>
    </source>
</evidence>
<dbReference type="KEGG" id="ccp:CHC_T00007549001"/>
<evidence type="ECO:0000313" key="2">
    <source>
        <dbReference type="Proteomes" id="UP000012073"/>
    </source>
</evidence>
<dbReference type="Gramene" id="CDF40959">
    <property type="protein sequence ID" value="CDF40959"/>
    <property type="gene ID" value="CHC_T00007549001"/>
</dbReference>
<protein>
    <submittedName>
        <fullName evidence="1">Uncharacterized protein</fullName>
    </submittedName>
</protein>